<dbReference type="InterPro" id="IPR011712">
    <property type="entry name" value="Sig_transdc_His_kin_sub3_dim/P"/>
</dbReference>
<dbReference type="Proteomes" id="UP001595829">
    <property type="component" value="Unassembled WGS sequence"/>
</dbReference>
<dbReference type="InterPro" id="IPR050482">
    <property type="entry name" value="Sensor_HK_TwoCompSys"/>
</dbReference>
<evidence type="ECO:0000256" key="7">
    <source>
        <dbReference type="ARBA" id="ARBA00022840"/>
    </source>
</evidence>
<evidence type="ECO:0000259" key="12">
    <source>
        <dbReference type="Pfam" id="PF07730"/>
    </source>
</evidence>
<keyword evidence="8" id="KW-0902">Two-component regulatory system</keyword>
<keyword evidence="4" id="KW-0808">Transferase</keyword>
<feature type="domain" description="Histidine kinase/HSP90-like ATPase" evidence="11">
    <location>
        <begin position="353"/>
        <end position="444"/>
    </location>
</feature>
<feature type="transmembrane region" description="Helical" evidence="10">
    <location>
        <begin position="151"/>
        <end position="173"/>
    </location>
</feature>
<feature type="transmembrane region" description="Helical" evidence="10">
    <location>
        <begin position="78"/>
        <end position="101"/>
    </location>
</feature>
<dbReference type="Gene3D" id="1.20.5.1930">
    <property type="match status" value="1"/>
</dbReference>
<evidence type="ECO:0000256" key="3">
    <source>
        <dbReference type="ARBA" id="ARBA00022553"/>
    </source>
</evidence>
<evidence type="ECO:0000256" key="8">
    <source>
        <dbReference type="ARBA" id="ARBA00023012"/>
    </source>
</evidence>
<feature type="coiled-coil region" evidence="9">
    <location>
        <begin position="171"/>
        <end position="209"/>
    </location>
</feature>
<keyword evidence="10" id="KW-1133">Transmembrane helix</keyword>
<dbReference type="Gene3D" id="3.30.565.10">
    <property type="entry name" value="Histidine kinase-like ATPase, C-terminal domain"/>
    <property type="match status" value="1"/>
</dbReference>
<keyword evidence="3" id="KW-0597">Phosphoprotein</keyword>
<keyword evidence="7" id="KW-0067">ATP-binding</keyword>
<evidence type="ECO:0000256" key="5">
    <source>
        <dbReference type="ARBA" id="ARBA00022741"/>
    </source>
</evidence>
<keyword evidence="9" id="KW-0175">Coiled coil</keyword>
<evidence type="ECO:0000313" key="14">
    <source>
        <dbReference type="Proteomes" id="UP001595829"/>
    </source>
</evidence>
<keyword evidence="14" id="KW-1185">Reference proteome</keyword>
<dbReference type="RefSeq" id="WP_345691286.1">
    <property type="nucleotide sequence ID" value="NZ_BAABIT010000001.1"/>
</dbReference>
<reference evidence="14" key="1">
    <citation type="journal article" date="2019" name="Int. J. Syst. Evol. Microbiol.">
        <title>The Global Catalogue of Microorganisms (GCM) 10K type strain sequencing project: providing services to taxonomists for standard genome sequencing and annotation.</title>
        <authorList>
            <consortium name="The Broad Institute Genomics Platform"/>
            <consortium name="The Broad Institute Genome Sequencing Center for Infectious Disease"/>
            <person name="Wu L."/>
            <person name="Ma J."/>
        </authorList>
    </citation>
    <scope>NUCLEOTIDE SEQUENCE [LARGE SCALE GENOMIC DNA]</scope>
    <source>
        <strain evidence="14">CGMCC 4.1648</strain>
    </source>
</reference>
<comment type="caution">
    <text evidence="13">The sequence shown here is derived from an EMBL/GenBank/DDBJ whole genome shotgun (WGS) entry which is preliminary data.</text>
</comment>
<dbReference type="InterPro" id="IPR003594">
    <property type="entry name" value="HATPase_dom"/>
</dbReference>
<protein>
    <recommendedName>
        <fullName evidence="2">histidine kinase</fullName>
        <ecNumber evidence="2">2.7.13.3</ecNumber>
    </recommendedName>
</protein>
<dbReference type="EMBL" id="JBHSJD010000017">
    <property type="protein sequence ID" value="MFC5024725.1"/>
    <property type="molecule type" value="Genomic_DNA"/>
</dbReference>
<proteinExistence type="predicted"/>
<gene>
    <name evidence="13" type="ORF">ACFPM3_21605</name>
</gene>
<dbReference type="GO" id="GO:0016301">
    <property type="term" value="F:kinase activity"/>
    <property type="evidence" value="ECO:0007669"/>
    <property type="project" value="UniProtKB-KW"/>
</dbReference>
<feature type="transmembrane region" description="Helical" evidence="10">
    <location>
        <begin position="113"/>
        <end position="131"/>
    </location>
</feature>
<evidence type="ECO:0000259" key="11">
    <source>
        <dbReference type="Pfam" id="PF02518"/>
    </source>
</evidence>
<keyword evidence="10" id="KW-0812">Transmembrane</keyword>
<evidence type="ECO:0000256" key="1">
    <source>
        <dbReference type="ARBA" id="ARBA00000085"/>
    </source>
</evidence>
<evidence type="ECO:0000256" key="9">
    <source>
        <dbReference type="SAM" id="Coils"/>
    </source>
</evidence>
<keyword evidence="6 13" id="KW-0418">Kinase</keyword>
<dbReference type="EC" id="2.7.13.3" evidence="2"/>
<dbReference type="CDD" id="cd16917">
    <property type="entry name" value="HATPase_UhpB-NarQ-NarX-like"/>
    <property type="match status" value="1"/>
</dbReference>
<dbReference type="PANTHER" id="PTHR24421">
    <property type="entry name" value="NITRATE/NITRITE SENSOR PROTEIN NARX-RELATED"/>
    <property type="match status" value="1"/>
</dbReference>
<keyword evidence="10" id="KW-0472">Membrane</keyword>
<dbReference type="Pfam" id="PF02518">
    <property type="entry name" value="HATPase_c"/>
    <property type="match status" value="1"/>
</dbReference>
<dbReference type="PANTHER" id="PTHR24421:SF10">
    <property type="entry name" value="NITRATE_NITRITE SENSOR PROTEIN NARQ"/>
    <property type="match status" value="1"/>
</dbReference>
<evidence type="ECO:0000256" key="10">
    <source>
        <dbReference type="SAM" id="Phobius"/>
    </source>
</evidence>
<comment type="catalytic activity">
    <reaction evidence="1">
        <text>ATP + protein L-histidine = ADP + protein N-phospho-L-histidine.</text>
        <dbReference type="EC" id="2.7.13.3"/>
    </reaction>
</comment>
<evidence type="ECO:0000256" key="6">
    <source>
        <dbReference type="ARBA" id="ARBA00022777"/>
    </source>
</evidence>
<feature type="domain" description="Signal transduction histidine kinase subgroup 3 dimerisation and phosphoacceptor" evidence="12">
    <location>
        <begin position="210"/>
        <end position="275"/>
    </location>
</feature>
<evidence type="ECO:0000256" key="2">
    <source>
        <dbReference type="ARBA" id="ARBA00012438"/>
    </source>
</evidence>
<dbReference type="Pfam" id="PF07730">
    <property type="entry name" value="HisKA_3"/>
    <property type="match status" value="1"/>
</dbReference>
<name>A0ABV9XK83_9ACTN</name>
<dbReference type="InterPro" id="IPR036890">
    <property type="entry name" value="HATPase_C_sf"/>
</dbReference>
<evidence type="ECO:0000313" key="13">
    <source>
        <dbReference type="EMBL" id="MFC5024725.1"/>
    </source>
</evidence>
<sequence>MTTTGAHQDAAGTVARGWWWWGRRRSAVLDVGLAVLSALECAAEGVGFAGEASLPEAVGVLFGLVAGAALVVRRRWPVFVVLVSIAITPAEMGYLMSLVGLYTLAAAEVPRRIVAALAGMSLVAVLIVTFVRVRQDVAAADFQPGPWYVPLVAVFLSLGLTAPPVLFGLYIGARRRLMESLRERADSLEQELSLLADRAEQQAQMARTEERTRIAREMHDVVAHRVSLMVVHAAALQAVALKDPQKAVRNAALVGDMGRQALAELRQMLGVLRSDEPVGRSVEARSAAQAESAAAEPLAAVGRAAAAAARAAGDGAGPGIGDVEELVEQSRAVGTVVDLRVTGEVRSYASEVEQTAYRVVQEALTNVHKHAPGAEVVVRLAHRGGEVAMQVENGPSGVGAPDAGLPSGGNGLVGMRERVTALGGVFVSGPTDAGGFRVSAVLPVGTAAA</sequence>
<dbReference type="SUPFAM" id="SSF55874">
    <property type="entry name" value="ATPase domain of HSP90 chaperone/DNA topoisomerase II/histidine kinase"/>
    <property type="match status" value="1"/>
</dbReference>
<accession>A0ABV9XK83</accession>
<keyword evidence="5" id="KW-0547">Nucleotide-binding</keyword>
<evidence type="ECO:0000256" key="4">
    <source>
        <dbReference type="ARBA" id="ARBA00022679"/>
    </source>
</evidence>
<organism evidence="13 14">
    <name type="scientific">Streptomyces coeruleoprunus</name>
    <dbReference type="NCBI Taxonomy" id="285563"/>
    <lineage>
        <taxon>Bacteria</taxon>
        <taxon>Bacillati</taxon>
        <taxon>Actinomycetota</taxon>
        <taxon>Actinomycetes</taxon>
        <taxon>Kitasatosporales</taxon>
        <taxon>Streptomycetaceae</taxon>
        <taxon>Streptomyces</taxon>
    </lineage>
</organism>